<dbReference type="PANTHER" id="PTHR11022">
    <property type="entry name" value="PEPTIDOGLYCAN RECOGNITION PROTEIN"/>
    <property type="match status" value="1"/>
</dbReference>
<organism evidence="7 8">
    <name type="scientific">Frankliniella occidentalis</name>
    <name type="common">Western flower thrips</name>
    <name type="synonym">Euthrips occidentalis</name>
    <dbReference type="NCBI Taxonomy" id="133901"/>
    <lineage>
        <taxon>Eukaryota</taxon>
        <taxon>Metazoa</taxon>
        <taxon>Ecdysozoa</taxon>
        <taxon>Arthropoda</taxon>
        <taxon>Hexapoda</taxon>
        <taxon>Insecta</taxon>
        <taxon>Pterygota</taxon>
        <taxon>Neoptera</taxon>
        <taxon>Paraneoptera</taxon>
        <taxon>Thysanoptera</taxon>
        <taxon>Terebrantia</taxon>
        <taxon>Thripoidea</taxon>
        <taxon>Thripidae</taxon>
        <taxon>Frankliniella</taxon>
    </lineage>
</organism>
<feature type="transmembrane region" description="Helical" evidence="4">
    <location>
        <begin position="29"/>
        <end position="50"/>
    </location>
</feature>
<dbReference type="KEGG" id="foc:113212161"/>
<keyword evidence="4" id="KW-0812">Transmembrane</keyword>
<dbReference type="SUPFAM" id="SSF55846">
    <property type="entry name" value="N-acetylmuramoyl-L-alanine amidase-like"/>
    <property type="match status" value="1"/>
</dbReference>
<dbReference type="Pfam" id="PF01510">
    <property type="entry name" value="Amidase_2"/>
    <property type="match status" value="1"/>
</dbReference>
<keyword evidence="4" id="KW-1133">Transmembrane helix</keyword>
<dbReference type="GO" id="GO:0008270">
    <property type="term" value="F:zinc ion binding"/>
    <property type="evidence" value="ECO:0007669"/>
    <property type="project" value="InterPro"/>
</dbReference>
<dbReference type="FunFam" id="3.40.80.10:FF:000001">
    <property type="entry name" value="Peptidoglycan recognition protein 1"/>
    <property type="match status" value="1"/>
</dbReference>
<comment type="similarity">
    <text evidence="1">Belongs to the N-acetylmuramoyl-L-alanine amidase 2 family.</text>
</comment>
<dbReference type="GO" id="GO:0008745">
    <property type="term" value="F:N-acetylmuramoyl-L-alanine amidase activity"/>
    <property type="evidence" value="ECO:0007669"/>
    <property type="project" value="InterPro"/>
</dbReference>
<reference evidence="8" key="1">
    <citation type="submission" date="2025-08" db="UniProtKB">
        <authorList>
            <consortium name="RefSeq"/>
        </authorList>
    </citation>
    <scope>IDENTIFICATION</scope>
    <source>
        <tissue evidence="8">Whole organism</tissue>
    </source>
</reference>
<dbReference type="Proteomes" id="UP000504606">
    <property type="component" value="Unplaced"/>
</dbReference>
<dbReference type="Gene3D" id="3.40.80.10">
    <property type="entry name" value="Peptidoglycan recognition protein-like"/>
    <property type="match status" value="1"/>
</dbReference>
<evidence type="ECO:0000259" key="5">
    <source>
        <dbReference type="SMART" id="SM00644"/>
    </source>
</evidence>
<evidence type="ECO:0000256" key="3">
    <source>
        <dbReference type="ARBA" id="ARBA00022859"/>
    </source>
</evidence>
<feature type="domain" description="N-acetylmuramoyl-L-alanine amidase" evidence="5">
    <location>
        <begin position="93"/>
        <end position="231"/>
    </location>
</feature>
<evidence type="ECO:0000256" key="1">
    <source>
        <dbReference type="ARBA" id="ARBA00007553"/>
    </source>
</evidence>
<evidence type="ECO:0000259" key="6">
    <source>
        <dbReference type="SMART" id="SM00701"/>
    </source>
</evidence>
<dbReference type="InterPro" id="IPR006619">
    <property type="entry name" value="PGRP_domain_met/bac"/>
</dbReference>
<dbReference type="CDD" id="cd06583">
    <property type="entry name" value="PGRP"/>
    <property type="match status" value="1"/>
</dbReference>
<sequence>MESRLPHLTYCVTLLPAAPAPCRHWLAALVGLVLGVGITALLAGVIILAIQRSGADEQPQTPPTAGDPFSERSNCLPFSEEHCLVSRDAWHAAPSGRVATLATPVDTVIVQQTTTHTCATREQCISATRKIQEFHMGKENNWSDIGYNFLVGGDGLVYSGRGWDIVGAHTKTWNNKSIGVGVIGSFSEVAAFPWQLSAMKGLLAWGVSKGKLTADYGVMGASQVQDTDSPGQRLMQDLRAWKHWRNYTYTTSTLHTAHGGT</sequence>
<evidence type="ECO:0000256" key="2">
    <source>
        <dbReference type="ARBA" id="ARBA00022588"/>
    </source>
</evidence>
<dbReference type="SMART" id="SM00644">
    <property type="entry name" value="Ami_2"/>
    <property type="match status" value="1"/>
</dbReference>
<keyword evidence="7" id="KW-1185">Reference proteome</keyword>
<dbReference type="GeneID" id="113212161"/>
<protein>
    <submittedName>
        <fullName evidence="8">Peptidoglycan-recognition protein SC2-like</fullName>
    </submittedName>
</protein>
<dbReference type="InterPro" id="IPR002502">
    <property type="entry name" value="Amidase_domain"/>
</dbReference>
<keyword evidence="3" id="KW-0391">Immunity</keyword>
<dbReference type="OrthoDB" id="10001926at2759"/>
<keyword evidence="2" id="KW-0399">Innate immunity</keyword>
<dbReference type="GO" id="GO:0009253">
    <property type="term" value="P:peptidoglycan catabolic process"/>
    <property type="evidence" value="ECO:0007669"/>
    <property type="project" value="InterPro"/>
</dbReference>
<dbReference type="InterPro" id="IPR036505">
    <property type="entry name" value="Amidase/PGRP_sf"/>
</dbReference>
<dbReference type="GO" id="GO:0045087">
    <property type="term" value="P:innate immune response"/>
    <property type="evidence" value="ECO:0007669"/>
    <property type="project" value="UniProtKB-KW"/>
</dbReference>
<dbReference type="RefSeq" id="XP_026286550.1">
    <property type="nucleotide sequence ID" value="XM_026430765.2"/>
</dbReference>
<name>A0A6J1T4K3_FRAOC</name>
<accession>A0A6J1T4K3</accession>
<evidence type="ECO:0000256" key="4">
    <source>
        <dbReference type="SAM" id="Phobius"/>
    </source>
</evidence>
<gene>
    <name evidence="8" type="primary">LOC113212161</name>
</gene>
<feature type="domain" description="Peptidoglycan recognition protein family" evidence="6">
    <location>
        <begin position="82"/>
        <end position="225"/>
    </location>
</feature>
<evidence type="ECO:0000313" key="7">
    <source>
        <dbReference type="Proteomes" id="UP000504606"/>
    </source>
</evidence>
<dbReference type="SMART" id="SM00701">
    <property type="entry name" value="PGRP"/>
    <property type="match status" value="1"/>
</dbReference>
<dbReference type="AlphaFoldDB" id="A0A6J1T4K3"/>
<evidence type="ECO:0000313" key="8">
    <source>
        <dbReference type="RefSeq" id="XP_026286550.1"/>
    </source>
</evidence>
<keyword evidence="4" id="KW-0472">Membrane</keyword>
<dbReference type="InterPro" id="IPR015510">
    <property type="entry name" value="PGRP"/>
</dbReference>
<dbReference type="PANTHER" id="PTHR11022:SF41">
    <property type="entry name" value="PEPTIDOGLYCAN-RECOGNITION PROTEIN LC-RELATED"/>
    <property type="match status" value="1"/>
</dbReference>
<proteinExistence type="inferred from homology"/>